<organism evidence="1 2">
    <name type="scientific">Streblomastix strix</name>
    <dbReference type="NCBI Taxonomy" id="222440"/>
    <lineage>
        <taxon>Eukaryota</taxon>
        <taxon>Metamonada</taxon>
        <taxon>Preaxostyla</taxon>
        <taxon>Oxymonadida</taxon>
        <taxon>Streblomastigidae</taxon>
        <taxon>Streblomastix</taxon>
    </lineage>
</organism>
<evidence type="ECO:0000313" key="2">
    <source>
        <dbReference type="Proteomes" id="UP000324800"/>
    </source>
</evidence>
<evidence type="ECO:0000313" key="1">
    <source>
        <dbReference type="EMBL" id="KAA6395781.1"/>
    </source>
</evidence>
<dbReference type="EMBL" id="SNRW01001594">
    <property type="protein sequence ID" value="KAA6395781.1"/>
    <property type="molecule type" value="Genomic_DNA"/>
</dbReference>
<proteinExistence type="predicted"/>
<dbReference type="Proteomes" id="UP000324800">
    <property type="component" value="Unassembled WGS sequence"/>
</dbReference>
<reference evidence="1 2" key="1">
    <citation type="submission" date="2019-03" db="EMBL/GenBank/DDBJ databases">
        <title>Single cell metagenomics reveals metabolic interactions within the superorganism composed of flagellate Streblomastix strix and complex community of Bacteroidetes bacteria on its surface.</title>
        <authorList>
            <person name="Treitli S.C."/>
            <person name="Kolisko M."/>
            <person name="Husnik F."/>
            <person name="Keeling P."/>
            <person name="Hampl V."/>
        </authorList>
    </citation>
    <scope>NUCLEOTIDE SEQUENCE [LARGE SCALE GENOMIC DNA]</scope>
    <source>
        <strain evidence="1">ST1C</strain>
    </source>
</reference>
<gene>
    <name evidence="1" type="ORF">EZS28_008690</name>
</gene>
<accession>A0A5J4WLN6</accession>
<comment type="caution">
    <text evidence="1">The sequence shown here is derived from an EMBL/GenBank/DDBJ whole genome shotgun (WGS) entry which is preliminary data.</text>
</comment>
<sequence>MLACLIGKSNQVVDSMSRLTMSGDYQNRRELLVDALQQRKMRPSLDVFANRRNSQCKRFYCLIPDSWLIGQDGLNKSWK</sequence>
<protein>
    <submittedName>
        <fullName evidence="1">Uncharacterized protein</fullName>
    </submittedName>
</protein>
<dbReference type="AlphaFoldDB" id="A0A5J4WLN6"/>
<name>A0A5J4WLN6_9EUKA</name>